<evidence type="ECO:0000313" key="30">
    <source>
        <dbReference type="Proteomes" id="UP000403352"/>
    </source>
</evidence>
<dbReference type="Proteomes" id="UP000489121">
    <property type="component" value="Unassembled WGS sequence"/>
</dbReference>
<evidence type="ECO:0000313" key="38">
    <source>
        <dbReference type="Proteomes" id="UP000533021"/>
    </source>
</evidence>
<evidence type="ECO:0000313" key="23">
    <source>
        <dbReference type="EMBL" id="RKA07620.1"/>
    </source>
</evidence>
<evidence type="ECO:0000313" key="12">
    <source>
        <dbReference type="EMBL" id="EAG9519393.1"/>
    </source>
</evidence>
<evidence type="ECO:0000313" key="36">
    <source>
        <dbReference type="Proteomes" id="UP000528151"/>
    </source>
</evidence>
<evidence type="ECO:0000313" key="20">
    <source>
        <dbReference type="EMBL" id="HAJ9592834.1"/>
    </source>
</evidence>
<dbReference type="EMBL" id="AALGDA010000100">
    <property type="protein sequence ID" value="ECY9784372.1"/>
    <property type="molecule type" value="Genomic_DNA"/>
</dbReference>
<dbReference type="Proteomes" id="UP000546397">
    <property type="component" value="Unassembled WGS sequence"/>
</dbReference>
<dbReference type="EMBL" id="AALAQH010000004">
    <property type="protein sequence ID" value="ECX6924812.1"/>
    <property type="molecule type" value="Genomic_DNA"/>
</dbReference>
<evidence type="ECO:0000313" key="39">
    <source>
        <dbReference type="Proteomes" id="UP000544530"/>
    </source>
</evidence>
<dbReference type="EMBL" id="JACAVN010000008">
    <property type="protein sequence ID" value="NYA02497.1"/>
    <property type="molecule type" value="Genomic_DNA"/>
</dbReference>
<evidence type="ECO:0000259" key="1">
    <source>
        <dbReference type="Pfam" id="PF06054"/>
    </source>
</evidence>
<evidence type="ECO:0000313" key="25">
    <source>
        <dbReference type="Proteomes" id="UP000336166"/>
    </source>
</evidence>
<evidence type="ECO:0000313" key="19">
    <source>
        <dbReference type="EMBL" id="HAC1755312.1"/>
    </source>
</evidence>
<dbReference type="KEGG" id="lmok:CQ02_11365"/>
<dbReference type="EMBL" id="AAALRN010000004">
    <property type="protein sequence ID" value="EAD1185386.1"/>
    <property type="molecule type" value="Genomic_DNA"/>
</dbReference>
<dbReference type="KEGG" id="lmv:Y193_04540"/>
<dbReference type="EMBL" id="AABGUK010000002">
    <property type="protein sequence ID" value="EAH4241857.1"/>
    <property type="molecule type" value="Genomic_DNA"/>
</dbReference>
<evidence type="ECO:0000313" key="42">
    <source>
        <dbReference type="Proteomes" id="UP000843503"/>
    </source>
</evidence>
<evidence type="ECO:0000313" key="22">
    <source>
        <dbReference type="EMBL" id="NYA02497.1"/>
    </source>
</evidence>
<dbReference type="Pfam" id="PF06054">
    <property type="entry name" value="CoiA_nuc"/>
    <property type="match status" value="1"/>
</dbReference>
<evidence type="ECO:0000313" key="32">
    <source>
        <dbReference type="Proteomes" id="UP000460224"/>
    </source>
</evidence>
<accession>A0A0B8R271</accession>
<evidence type="ECO:0000313" key="5">
    <source>
        <dbReference type="EMBL" id="EAD1185386.1"/>
    </source>
</evidence>
<dbReference type="EMBL" id="AABFVG010000004">
    <property type="protein sequence ID" value="EAH2281964.1"/>
    <property type="molecule type" value="Genomic_DNA"/>
</dbReference>
<dbReference type="EMBL" id="DAAIHR010000008">
    <property type="protein sequence ID" value="HAB8398740.1"/>
    <property type="molecule type" value="Genomic_DNA"/>
</dbReference>
<dbReference type="Proteomes" id="UP000358545">
    <property type="component" value="Unassembled WGS sequence"/>
</dbReference>
<dbReference type="EMBL" id="AAAJWF010000002">
    <property type="protein sequence ID" value="EAC7479886.1"/>
    <property type="molecule type" value="Genomic_DNA"/>
</dbReference>
<gene>
    <name evidence="23" type="primary">coia</name>
    <name evidence="9" type="ORF">A8L61_11985</name>
    <name evidence="6" type="ORF">ART25_03670</name>
    <name evidence="10" type="ORF">BB997_13615</name>
    <name evidence="16" type="ORF">BCZ19_09065</name>
    <name evidence="11" type="ORF">CA369_06385</name>
    <name evidence="13" type="ORF">D4920_07760</name>
    <name evidence="12" type="ORF">D4B11_06390</name>
    <name evidence="14" type="ORF">D5N24_07105</name>
    <name evidence="21" type="ORF">DCK61_07385</name>
    <name evidence="4" type="ORF">DQ70_04230</name>
    <name evidence="23" type="ORF">DYZ80_01989</name>
    <name evidence="8" type="ORF">E1W56_08530</name>
    <name evidence="15" type="ORF">E5F58_07540</name>
    <name evidence="17" type="ORF">F6515_15455</name>
    <name evidence="19" type="ORF">GI949_10075</name>
    <name evidence="18" type="ORF">GYR60_09450</name>
    <name evidence="20" type="ORF">HQN34_001026</name>
    <name evidence="22" type="ORF">HZJ64_11665</name>
    <name evidence="5" type="ORF">QD52_09920</name>
    <name evidence="7" type="ORF">Y261_05025</name>
</gene>
<evidence type="ECO:0000259" key="3">
    <source>
        <dbReference type="Pfam" id="PF25166"/>
    </source>
</evidence>
<evidence type="ECO:0000313" key="7">
    <source>
        <dbReference type="EMBL" id="EAE2353708.1"/>
    </source>
</evidence>
<evidence type="ECO:0000259" key="2">
    <source>
        <dbReference type="Pfam" id="PF25164"/>
    </source>
</evidence>
<evidence type="ECO:0000313" key="21">
    <source>
        <dbReference type="EMBL" id="KAA9450532.1"/>
    </source>
</evidence>
<evidence type="ECO:0000313" key="33">
    <source>
        <dbReference type="Proteomes" id="UP000478682"/>
    </source>
</evidence>
<dbReference type="EMBL" id="AAASLB010000004">
    <property type="protein sequence ID" value="EAE4942078.1"/>
    <property type="molecule type" value="Genomic_DNA"/>
</dbReference>
<dbReference type="Proteomes" id="UP000272537">
    <property type="component" value="Unassembled WGS sequence"/>
</dbReference>
<dbReference type="EMBL" id="QXLS01000004">
    <property type="protein sequence ID" value="RKA07620.1"/>
    <property type="molecule type" value="Genomic_DNA"/>
</dbReference>
<dbReference type="Proteomes" id="UP000840197">
    <property type="component" value="Unassembled WGS sequence"/>
</dbReference>
<evidence type="ECO:0000313" key="24">
    <source>
        <dbReference type="Proteomes" id="UP000272537"/>
    </source>
</evidence>
<dbReference type="EMBL" id="DABJAN010000002">
    <property type="protein sequence ID" value="HAJ9592834.1"/>
    <property type="molecule type" value="Genomic_DNA"/>
</dbReference>
<dbReference type="Proteomes" id="UP000527632">
    <property type="component" value="Unassembled WGS sequence"/>
</dbReference>
<evidence type="ECO:0000313" key="37">
    <source>
        <dbReference type="Proteomes" id="UP000530452"/>
    </source>
</evidence>
<dbReference type="Proteomes" id="UP000460224">
    <property type="component" value="Unassembled WGS sequence"/>
</dbReference>
<dbReference type="Proteomes" id="UP000533021">
    <property type="component" value="Unassembled WGS sequence"/>
</dbReference>
<evidence type="ECO:0000313" key="40">
    <source>
        <dbReference type="Proteomes" id="UP000546397"/>
    </source>
</evidence>
<reference evidence="8 29" key="5">
    <citation type="submission" date="2019-03" db="EMBL/GenBank/DDBJ databases">
        <authorList>
            <person name="Ashton P.M."/>
            <person name="Dallman T."/>
            <person name="Nair S."/>
            <person name="De Pinna E."/>
            <person name="Peters T."/>
            <person name="Grant K."/>
        </authorList>
    </citation>
    <scope>NUCLEOTIDE SEQUENCE [LARGE SCALE GENOMIC DNA]</scope>
    <source>
        <strain evidence="13 38">282333</strain>
        <strain evidence="14 37">282352</strain>
        <strain evidence="12 40">289003</strain>
        <strain evidence="8">RL15000286</strain>
    </source>
</reference>
<evidence type="ECO:0000313" key="6">
    <source>
        <dbReference type="EMBL" id="EAE1338009.1"/>
    </source>
</evidence>
<dbReference type="InterPro" id="IPR021176">
    <property type="entry name" value="Competence-induced_CoiA"/>
</dbReference>
<dbReference type="EMBL" id="AAAREG010000003">
    <property type="protein sequence ID" value="EAE2353708.1"/>
    <property type="molecule type" value="Genomic_DNA"/>
</dbReference>
<reference evidence="17 34" key="6">
    <citation type="submission" date="2019-09" db="EMBL/GenBank/DDBJ databases">
        <authorList>
            <consortium name="PulseNet: The National Subtyping Network for Foodborne Disease Surveillance"/>
            <person name="Tarr C.L."/>
            <person name="Trees E."/>
            <person name="Katz L.S."/>
            <person name="Carleton-Romer H.A."/>
            <person name="Stroika S."/>
            <person name="Kucerova Z."/>
            <person name="Roache K.F."/>
            <person name="Sabol A.L."/>
            <person name="Besser J."/>
            <person name="Gerner-Smidt P."/>
        </authorList>
    </citation>
    <scope>NUCLEOTIDE SEQUENCE [LARGE SCALE GENOMIC DNA]</scope>
    <source>
        <strain evidence="7 25">PNUSAL000134</strain>
        <strain evidence="9 26">PNUSAL002180</strain>
        <strain evidence="10 33">PNUSAL002298</strain>
        <strain evidence="17 34">PNUSAL005692</strain>
    </source>
</reference>
<evidence type="ECO:0000313" key="26">
    <source>
        <dbReference type="Proteomes" id="UP000358545"/>
    </source>
</evidence>
<organism evidence="6 28">
    <name type="scientific">Listeria monocytogenes</name>
    <dbReference type="NCBI Taxonomy" id="1639"/>
    <lineage>
        <taxon>Bacteria</taxon>
        <taxon>Bacillati</taxon>
        <taxon>Bacillota</taxon>
        <taxon>Bacilli</taxon>
        <taxon>Bacillales</taxon>
        <taxon>Listeriaceae</taxon>
        <taxon>Listeria</taxon>
    </lineage>
</organism>
<dbReference type="EMBL" id="DAAJZA010000006">
    <property type="protein sequence ID" value="HAC1755312.1"/>
    <property type="molecule type" value="Genomic_DNA"/>
</dbReference>
<proteinExistence type="predicted"/>
<evidence type="ECO:0000313" key="8">
    <source>
        <dbReference type="EMBL" id="EAE4942078.1"/>
    </source>
</evidence>
<dbReference type="EMBL" id="AAAQQZ010000002">
    <property type="protein sequence ID" value="EAE1338009.1"/>
    <property type="molecule type" value="Genomic_DNA"/>
</dbReference>
<dbReference type="EMBL" id="QDAY01000002">
    <property type="protein sequence ID" value="KAA9450532.1"/>
    <property type="molecule type" value="Genomic_DNA"/>
</dbReference>
<evidence type="ECO:0000313" key="11">
    <source>
        <dbReference type="EMBL" id="EAG4461904.1"/>
    </source>
</evidence>
<reference evidence="41 42" key="2">
    <citation type="journal article" date="2018" name="Genome Biol.">
        <title>SKESA: strategic k-mer extension for scrupulous assemblies.</title>
        <authorList>
            <person name="Souvorov A."/>
            <person name="Agarwala R."/>
            <person name="Lipman D.J."/>
        </authorList>
    </citation>
    <scope>NUCLEOTIDE SEQUENCE [LARGE SCALE GENOMIC DNA]</scope>
    <source>
        <strain evidence="20">2017-325981-023-01</strain>
        <strain evidence="18 41">CFIAFB20130012</strain>
        <strain evidence="19 43">DMG1500109</strain>
    </source>
</reference>
<evidence type="ECO:0000313" key="14">
    <source>
        <dbReference type="EMBL" id="EAH3294161.1"/>
    </source>
</evidence>
<dbReference type="Proteomes" id="UP000403352">
    <property type="component" value="Unassembled WGS sequence"/>
</dbReference>
<dbReference type="AlphaFoldDB" id="A0A0B8R271"/>
<dbReference type="Proteomes" id="UP000368512">
    <property type="component" value="Unassembled WGS sequence"/>
</dbReference>
<dbReference type="Proteomes" id="UP000379076">
    <property type="component" value="Unassembled WGS sequence"/>
</dbReference>
<reference evidence="18" key="7">
    <citation type="submission" date="2020-01" db="EMBL/GenBank/DDBJ databases">
        <authorList>
            <consortium name="NCBI Pathogen Detection Project"/>
        </authorList>
    </citation>
    <scope>NUCLEOTIDE SEQUENCE</scope>
    <source>
        <strain evidence="20">2017-325981-023-01</strain>
        <strain evidence="18">CFIAFB20130012</strain>
        <strain evidence="19">DMG1500109</strain>
    </source>
</reference>
<dbReference type="Proteomes" id="UP000393182">
    <property type="component" value="Unassembled WGS sequence"/>
</dbReference>
<evidence type="ECO:0000313" key="4">
    <source>
        <dbReference type="EMBL" id="EAC7479886.1"/>
    </source>
</evidence>
<evidence type="ECO:0000313" key="17">
    <source>
        <dbReference type="EMBL" id="ECY9784372.1"/>
    </source>
</evidence>
<dbReference type="InterPro" id="IPR057253">
    <property type="entry name" value="CoiA-like_N"/>
</dbReference>
<reference evidence="23 24" key="1">
    <citation type="journal article" date="2018" name="BMC Genomics">
        <title>Genes significantly associated with lineage II food isolates of Listeria monocytogenes.</title>
        <authorList>
            <person name="Pirone-Davies C."/>
            <person name="Chen Y."/>
            <person name="Pightling A."/>
            <person name="Ryan G."/>
            <person name="Wang Y."/>
            <person name="Yao K."/>
            <person name="Hoffmann M."/>
            <person name="Allard M.W."/>
        </authorList>
    </citation>
    <scope>NUCLEOTIDE SEQUENCE [LARGE SCALE GENOMIC DNA]</scope>
    <source>
        <strain evidence="23 24">PNUSAL000550</strain>
    </source>
</reference>
<evidence type="ECO:0000313" key="10">
    <source>
        <dbReference type="EMBL" id="EAG1894636.1"/>
    </source>
</evidence>
<dbReference type="Pfam" id="PF25164">
    <property type="entry name" value="CoiA_N"/>
    <property type="match status" value="1"/>
</dbReference>
<dbReference type="EMBL" id="AABGHY010000004">
    <property type="protein sequence ID" value="EAH3294161.1"/>
    <property type="molecule type" value="Genomic_DNA"/>
</dbReference>
<evidence type="ECO:0000313" key="27">
    <source>
        <dbReference type="Proteomes" id="UP000368512"/>
    </source>
</evidence>
<evidence type="ECO:0000313" key="41">
    <source>
        <dbReference type="Proteomes" id="UP000840197"/>
    </source>
</evidence>
<evidence type="ECO:0000313" key="16">
    <source>
        <dbReference type="EMBL" id="ECX6924812.1"/>
    </source>
</evidence>
<name>A0A0B8R271_LISMN</name>
<dbReference type="EMBL" id="AABAGT010000018">
    <property type="protein sequence ID" value="EAG0868000.1"/>
    <property type="molecule type" value="Genomic_DNA"/>
</dbReference>
<evidence type="ECO:0000313" key="29">
    <source>
        <dbReference type="Proteomes" id="UP000393182"/>
    </source>
</evidence>
<dbReference type="EMBL" id="AABEMN010000007">
    <property type="protein sequence ID" value="EAG9519393.1"/>
    <property type="molecule type" value="Genomic_DNA"/>
</dbReference>
<evidence type="ECO:0000313" key="15">
    <source>
        <dbReference type="EMBL" id="EAH4241857.1"/>
    </source>
</evidence>
<dbReference type="Proteomes" id="UP000843503">
    <property type="component" value="Unassembled WGS sequence"/>
</dbReference>
<evidence type="ECO:0000313" key="9">
    <source>
        <dbReference type="EMBL" id="EAG0868000.1"/>
    </source>
</evidence>
<dbReference type="Proteomes" id="UP000336166">
    <property type="component" value="Unassembled WGS sequence"/>
</dbReference>
<dbReference type="Proteomes" id="UP000530452">
    <property type="component" value="Unassembled WGS sequence"/>
</dbReference>
<dbReference type="PIRSF" id="PIRSF007487">
    <property type="entry name" value="Competence-induced_CoiA_bac"/>
    <property type="match status" value="1"/>
</dbReference>
<dbReference type="Proteomes" id="UP000427828">
    <property type="component" value="Unassembled WGS sequence"/>
</dbReference>
<dbReference type="Proteomes" id="UP000544530">
    <property type="component" value="Unassembled WGS sequence"/>
</dbReference>
<dbReference type="Proteomes" id="UP000478682">
    <property type="component" value="Unassembled WGS sequence"/>
</dbReference>
<evidence type="ECO:0000313" key="31">
    <source>
        <dbReference type="Proteomes" id="UP000427828"/>
    </source>
</evidence>
<protein>
    <submittedName>
        <fullName evidence="6">Competence protein CoiA</fullName>
    </submittedName>
</protein>
<comment type="caution">
    <text evidence="6">The sequence shown here is derived from an EMBL/GenBank/DDBJ whole genome shotgun (WGS) entry which is preliminary data.</text>
</comment>
<dbReference type="RefSeq" id="WP_003740782.1">
    <property type="nucleotide sequence ID" value="NC_021825.2"/>
</dbReference>
<evidence type="ECO:0000313" key="34">
    <source>
        <dbReference type="Proteomes" id="UP000489121"/>
    </source>
</evidence>
<feature type="domain" description="Competence protein CoiA-like N-terminal" evidence="2">
    <location>
        <begin position="17"/>
        <end position="62"/>
    </location>
</feature>
<evidence type="ECO:0000313" key="35">
    <source>
        <dbReference type="Proteomes" id="UP000527632"/>
    </source>
</evidence>
<evidence type="ECO:0000313" key="43">
    <source>
        <dbReference type="Proteomes" id="UP000843775"/>
    </source>
</evidence>
<dbReference type="Proteomes" id="UP000528151">
    <property type="component" value="Unassembled WGS sequence"/>
</dbReference>
<dbReference type="InterPro" id="IPR057252">
    <property type="entry name" value="CoiA_C"/>
</dbReference>
<reference evidence="22 39" key="8">
    <citation type="submission" date="2020-06" db="EMBL/GenBank/DDBJ databases">
        <title>Two Listeria outbreaks in Switzerland in 2018 and 2020.</title>
        <authorList>
            <person name="Stevens M.J.A."/>
            <person name="Bloemberg G."/>
            <person name="Nusch-Inderbinnen M."/>
            <person name="Stephan R."/>
        </authorList>
    </citation>
    <scope>NUCLEOTIDE SEQUENCE [LARGE SCALE GENOMIC DNA]</scope>
    <source>
        <strain evidence="22 39">N18-0707</strain>
    </source>
</reference>
<sequence length="371" mass="43768">MIIIFTARNNMGETFTITKMNVERIKQEERLFCKSCASPVMIKAGQIKIPHFAHEKTMKCAFASEGESEEHLAAKKQIMAWYCYQSIPVEVESYFPEIKRQADIFVNGKAVIEFQRSSISISEMIQRTMDYLSIGLEVHWILGQVVRKEKGRICLSAFQQAFIQSDKKLGYHFWHYSTEREICTLYYHLTFEKGNRFFASEMKFSMKAPFSEWKKKLARIITRHAYVKRDRELERQKICFYYAKFKKHGQFMQKLFNAGYYLHYLPKEIGVDLEEQFLVITPAVEWQFDLWEKFFKGLEKGDTFSECCFFESFQSVVTQILTIWLSPNESLKLGKSYLSYLIGEGVLSTIPDNRYRVKRKMVFTNTRAAHI</sequence>
<feature type="domain" description="Competence protein CoiA C-terminal" evidence="3">
    <location>
        <begin position="221"/>
        <end position="371"/>
    </location>
</feature>
<dbReference type="EMBL" id="AABBZO010000005">
    <property type="protein sequence ID" value="EAG4461904.1"/>
    <property type="molecule type" value="Genomic_DNA"/>
</dbReference>
<dbReference type="InterPro" id="IPR010330">
    <property type="entry name" value="CoiA_nuc"/>
</dbReference>
<evidence type="ECO:0000313" key="28">
    <source>
        <dbReference type="Proteomes" id="UP000379076"/>
    </source>
</evidence>
<dbReference type="Proteomes" id="UP000843775">
    <property type="component" value="Unassembled WGS sequence"/>
</dbReference>
<evidence type="ECO:0000313" key="18">
    <source>
        <dbReference type="EMBL" id="HAB8398740.1"/>
    </source>
</evidence>
<reference evidence="27 28" key="4">
    <citation type="submission" date="2018-06" db="EMBL/GenBank/DDBJ databases">
        <authorList>
            <consortium name="GenomeTrakr: Next Generation Sequencing Network for Food Pathogen Tracability"/>
        </authorList>
    </citation>
    <scope>NUCLEOTIDE SEQUENCE [LARGE SCALE GENOMIC DNA]</scope>
    <source>
        <strain evidence="4 27">CFSAN008042</strain>
        <strain evidence="11 36">CFSAN063727</strain>
        <strain evidence="6 28">FDA00006494</strain>
        <strain evidence="5 30">FDA00008584</strain>
        <strain evidence="16 31">FLAG-51482A</strain>
        <strain evidence="15 35">LS1344</strain>
    </source>
</reference>
<evidence type="ECO:0000313" key="13">
    <source>
        <dbReference type="EMBL" id="EAH2281964.1"/>
    </source>
</evidence>
<reference evidence="21 32" key="3">
    <citation type="submission" date="2018-04" db="EMBL/GenBank/DDBJ databases">
        <title>Genome Analysis of a Prevalent Clone of Listeria monocytogenes Sequence Type 87 in China.</title>
        <authorList>
            <person name="Wang Y."/>
        </authorList>
    </citation>
    <scope>NUCLEOTIDE SEQUENCE [LARGE SCALE GENOMIC DNA]</scope>
    <source>
        <strain evidence="21 32">ICDC_LM1523</strain>
    </source>
</reference>
<dbReference type="Pfam" id="PF25166">
    <property type="entry name" value="CoiA_C"/>
    <property type="match status" value="1"/>
</dbReference>
<feature type="domain" description="Competence protein CoiA nuclease-like" evidence="1">
    <location>
        <begin position="67"/>
        <end position="215"/>
    </location>
</feature>
<dbReference type="EMBL" id="AABATR010000008">
    <property type="protein sequence ID" value="EAG1894636.1"/>
    <property type="molecule type" value="Genomic_DNA"/>
</dbReference>